<protein>
    <submittedName>
        <fullName evidence="3">Thioesterase</fullName>
    </submittedName>
</protein>
<comment type="caution">
    <text evidence="3">The sequence shown here is derived from an EMBL/GenBank/DDBJ whole genome shotgun (WGS) entry which is preliminary data.</text>
</comment>
<dbReference type="Pfam" id="PF00975">
    <property type="entry name" value="Thioesterase"/>
    <property type="match status" value="1"/>
</dbReference>
<dbReference type="InterPro" id="IPR001031">
    <property type="entry name" value="Thioesterase"/>
</dbReference>
<evidence type="ECO:0000313" key="4">
    <source>
        <dbReference type="Proteomes" id="UP000664545"/>
    </source>
</evidence>
<proteinExistence type="inferred from homology"/>
<evidence type="ECO:0000313" key="3">
    <source>
        <dbReference type="EMBL" id="MBN7773940.1"/>
    </source>
</evidence>
<dbReference type="InterPro" id="IPR029058">
    <property type="entry name" value="AB_hydrolase_fold"/>
</dbReference>
<sequence length="249" mass="28945">MERKNSRWFKYSGKGSPQGGLQLFCFPHAGGSARLYKDWAQIAEPEINVFPIQLPMRENRYSEKLPDRIEAVVDEFLQENQELFQENYAVFGHSLGAIFALELVYALQQRKARPCTCLFVSGTSYPKDKKVTAPFDEEEIREKLYLLGDADRELYSSELFMQYYLPVISKDLSLFSNYEWKYGEEKLKCPLYLFGAKQDDSISIGKMRTWENSSSDYLGETFFDGGHFYLTDHQQEMLQIIKTVCRGCK</sequence>
<dbReference type="AlphaFoldDB" id="A0A939DA53"/>
<feature type="domain" description="Thioesterase" evidence="2">
    <location>
        <begin position="22"/>
        <end position="243"/>
    </location>
</feature>
<evidence type="ECO:0000259" key="2">
    <source>
        <dbReference type="Pfam" id="PF00975"/>
    </source>
</evidence>
<name>A0A939DA53_CLOAM</name>
<dbReference type="PANTHER" id="PTHR11487">
    <property type="entry name" value="THIOESTERASE"/>
    <property type="match status" value="1"/>
</dbReference>
<gene>
    <name evidence="3" type="ORF">JYB65_11255</name>
</gene>
<organism evidence="3 4">
    <name type="scientific">Clostridium aminobutyricum</name>
    <dbReference type="NCBI Taxonomy" id="33953"/>
    <lineage>
        <taxon>Bacteria</taxon>
        <taxon>Bacillati</taxon>
        <taxon>Bacillota</taxon>
        <taxon>Clostridia</taxon>
        <taxon>Eubacteriales</taxon>
        <taxon>Clostridiaceae</taxon>
        <taxon>Clostridium</taxon>
    </lineage>
</organism>
<dbReference type="GO" id="GO:0008610">
    <property type="term" value="P:lipid biosynthetic process"/>
    <property type="evidence" value="ECO:0007669"/>
    <property type="project" value="TreeGrafter"/>
</dbReference>
<dbReference type="SUPFAM" id="SSF53474">
    <property type="entry name" value="alpha/beta-Hydrolases"/>
    <property type="match status" value="1"/>
</dbReference>
<dbReference type="Gene3D" id="3.40.50.1820">
    <property type="entry name" value="alpha/beta hydrolase"/>
    <property type="match status" value="1"/>
</dbReference>
<dbReference type="Proteomes" id="UP000664545">
    <property type="component" value="Unassembled WGS sequence"/>
</dbReference>
<dbReference type="EMBL" id="JAFJZZ010000005">
    <property type="protein sequence ID" value="MBN7773940.1"/>
    <property type="molecule type" value="Genomic_DNA"/>
</dbReference>
<keyword evidence="4" id="KW-1185">Reference proteome</keyword>
<dbReference type="RefSeq" id="WP_206582780.1">
    <property type="nucleotide sequence ID" value="NZ_JAFJZZ010000005.1"/>
</dbReference>
<dbReference type="InterPro" id="IPR012223">
    <property type="entry name" value="TEII"/>
</dbReference>
<dbReference type="PANTHER" id="PTHR11487:SF0">
    <property type="entry name" value="S-ACYL FATTY ACID SYNTHASE THIOESTERASE, MEDIUM CHAIN"/>
    <property type="match status" value="1"/>
</dbReference>
<accession>A0A939DA53</accession>
<reference evidence="3" key="1">
    <citation type="submission" date="2021-02" db="EMBL/GenBank/DDBJ databases">
        <title>Abyssanaerobacter marinus gen.nov., sp., nov, anaerobic bacterium isolated from the Onnuri vent field of Indian Ocean and suggestion of Mogibacteriaceae fam. nov., and proposal of reclassification of ambiguous this family's genus member.</title>
        <authorList>
            <person name="Kim Y.J."/>
            <person name="Yang J.-A."/>
        </authorList>
    </citation>
    <scope>NUCLEOTIDE SEQUENCE</scope>
    <source>
        <strain evidence="3">DSM 2634</strain>
    </source>
</reference>
<evidence type="ECO:0000256" key="1">
    <source>
        <dbReference type="ARBA" id="ARBA00007169"/>
    </source>
</evidence>
<comment type="similarity">
    <text evidence="1">Belongs to the thioesterase family.</text>
</comment>